<dbReference type="Proteomes" id="UP001432216">
    <property type="component" value="Chromosome 7"/>
</dbReference>
<sequence>MGICDEPVKIVSYEKVGPTAQMLGWMEYLGRLNMTQRLFVGLDLLGFAMSAQAMREKEGYHLDLTLFLPGGSPSSVDDIAKDCSNKMDQSAKAFRTVHLELAKMFDKTKDDMIYRDPFIRKRLIFRPGWTLKGVNSGTLDRPVPEASIAQRQLVTGVAVSWSCLLILTTASHLF</sequence>
<accession>A0ABZ2AXK0</accession>
<dbReference type="GeneID" id="89991271"/>
<keyword evidence="2" id="KW-1185">Reference proteome</keyword>
<dbReference type="EMBL" id="CP143812">
    <property type="protein sequence ID" value="WVO23154.1"/>
    <property type="molecule type" value="Genomic_DNA"/>
</dbReference>
<organism evidence="1 2">
    <name type="scientific">Cryptococcus decagattii</name>
    <dbReference type="NCBI Taxonomy" id="1859122"/>
    <lineage>
        <taxon>Eukaryota</taxon>
        <taxon>Fungi</taxon>
        <taxon>Dikarya</taxon>
        <taxon>Basidiomycota</taxon>
        <taxon>Agaricomycotina</taxon>
        <taxon>Tremellomycetes</taxon>
        <taxon>Tremellales</taxon>
        <taxon>Cryptococcaceae</taxon>
        <taxon>Cryptococcus</taxon>
        <taxon>Cryptococcus gattii species complex</taxon>
    </lineage>
</organism>
<dbReference type="RefSeq" id="XP_064722393.1">
    <property type="nucleotide sequence ID" value="XM_064866321.1"/>
</dbReference>
<gene>
    <name evidence="1" type="ORF">IAS62_004499</name>
</gene>
<reference evidence="1 2" key="1">
    <citation type="submission" date="2024-01" db="EMBL/GenBank/DDBJ databases">
        <title>Comparative genomics of Cryptococcus and Kwoniella reveals pathogenesis evolution and contrasting modes of karyotype evolution via chromosome fusion or intercentromeric recombination.</title>
        <authorList>
            <person name="Coelho M.A."/>
            <person name="David-Palma M."/>
            <person name="Shea T."/>
            <person name="Bowers K."/>
            <person name="McGinley-Smith S."/>
            <person name="Mohammad A.W."/>
            <person name="Gnirke A."/>
            <person name="Yurkov A.M."/>
            <person name="Nowrousian M."/>
            <person name="Sun S."/>
            <person name="Cuomo C.A."/>
            <person name="Heitman J."/>
        </authorList>
    </citation>
    <scope>NUCLEOTIDE SEQUENCE [LARGE SCALE GENOMIC DNA]</scope>
    <source>
        <strain evidence="1 2">7685027</strain>
    </source>
</reference>
<evidence type="ECO:0000313" key="1">
    <source>
        <dbReference type="EMBL" id="WVO23154.1"/>
    </source>
</evidence>
<name>A0ABZ2AXK0_9TREE</name>
<proteinExistence type="predicted"/>
<protein>
    <submittedName>
        <fullName evidence="1">Uncharacterized protein</fullName>
    </submittedName>
</protein>
<evidence type="ECO:0000313" key="2">
    <source>
        <dbReference type="Proteomes" id="UP001432216"/>
    </source>
</evidence>